<dbReference type="Proteomes" id="UP000640274">
    <property type="component" value="Unassembled WGS sequence"/>
</dbReference>
<gene>
    <name evidence="2" type="ORF">JFN88_09595</name>
</gene>
<sequence>MNKKERSYRGLGRALAIVVQGEKKSIAWLNNAMTLPLFYFAEAHTAAIKRKKINRVMSDRLMAVLDEVEIEQLDHNPLPVAMQVVVQLAFDKQRYVDSTPFSKLLTGALERKTISQTELAAIMAIPQSRISEHCNGKVMPRNSQIKEYEDALGVERGSLGGY</sequence>
<dbReference type="InterPro" id="IPR001387">
    <property type="entry name" value="Cro/C1-type_HTH"/>
</dbReference>
<dbReference type="InterPro" id="IPR010982">
    <property type="entry name" value="Lambda_DNA-bd_dom_sf"/>
</dbReference>
<organism evidence="2 3">
    <name type="scientific">Paenibacillus roseus</name>
    <dbReference type="NCBI Taxonomy" id="2798579"/>
    <lineage>
        <taxon>Bacteria</taxon>
        <taxon>Bacillati</taxon>
        <taxon>Bacillota</taxon>
        <taxon>Bacilli</taxon>
        <taxon>Bacillales</taxon>
        <taxon>Paenibacillaceae</taxon>
        <taxon>Paenibacillus</taxon>
    </lineage>
</organism>
<dbReference type="GO" id="GO:0003677">
    <property type="term" value="F:DNA binding"/>
    <property type="evidence" value="ECO:0007669"/>
    <property type="project" value="InterPro"/>
</dbReference>
<dbReference type="SMART" id="SM00530">
    <property type="entry name" value="HTH_XRE"/>
    <property type="match status" value="1"/>
</dbReference>
<feature type="domain" description="HTH cro/C1-type" evidence="1">
    <location>
        <begin position="110"/>
        <end position="159"/>
    </location>
</feature>
<evidence type="ECO:0000313" key="2">
    <source>
        <dbReference type="EMBL" id="MBJ6361554.1"/>
    </source>
</evidence>
<protein>
    <submittedName>
        <fullName evidence="2">Helix-turn-helix transcriptional regulator</fullName>
    </submittedName>
</protein>
<comment type="caution">
    <text evidence="2">The sequence shown here is derived from an EMBL/GenBank/DDBJ whole genome shotgun (WGS) entry which is preliminary data.</text>
</comment>
<dbReference type="Gene3D" id="1.10.260.40">
    <property type="entry name" value="lambda repressor-like DNA-binding domains"/>
    <property type="match status" value="1"/>
</dbReference>
<keyword evidence="3" id="KW-1185">Reference proteome</keyword>
<dbReference type="EMBL" id="JAELUP010000032">
    <property type="protein sequence ID" value="MBJ6361554.1"/>
    <property type="molecule type" value="Genomic_DNA"/>
</dbReference>
<accession>A0A934MQP3</accession>
<dbReference type="Pfam" id="PF01381">
    <property type="entry name" value="HTH_3"/>
    <property type="match status" value="1"/>
</dbReference>
<proteinExistence type="predicted"/>
<evidence type="ECO:0000313" key="3">
    <source>
        <dbReference type="Proteomes" id="UP000640274"/>
    </source>
</evidence>
<evidence type="ECO:0000259" key="1">
    <source>
        <dbReference type="PROSITE" id="PS50943"/>
    </source>
</evidence>
<dbReference type="RefSeq" id="WP_199019110.1">
    <property type="nucleotide sequence ID" value="NZ_JAELUP010000032.1"/>
</dbReference>
<dbReference type="CDD" id="cd00093">
    <property type="entry name" value="HTH_XRE"/>
    <property type="match status" value="1"/>
</dbReference>
<dbReference type="PROSITE" id="PS50943">
    <property type="entry name" value="HTH_CROC1"/>
    <property type="match status" value="1"/>
</dbReference>
<dbReference type="AlphaFoldDB" id="A0A934MQP3"/>
<name>A0A934MQP3_9BACL</name>
<dbReference type="SUPFAM" id="SSF47413">
    <property type="entry name" value="lambda repressor-like DNA-binding domains"/>
    <property type="match status" value="1"/>
</dbReference>
<reference evidence="2" key="1">
    <citation type="submission" date="2020-12" db="EMBL/GenBank/DDBJ databases">
        <authorList>
            <person name="Huq M.A."/>
        </authorList>
    </citation>
    <scope>NUCLEOTIDE SEQUENCE</scope>
    <source>
        <strain evidence="2">MAHUQ-46</strain>
    </source>
</reference>